<dbReference type="InterPro" id="IPR036942">
    <property type="entry name" value="Beta-barrel_TonB_sf"/>
</dbReference>
<dbReference type="Proteomes" id="UP001529491">
    <property type="component" value="Chromosome"/>
</dbReference>
<keyword evidence="3" id="KW-0998">Cell outer membrane</keyword>
<keyword evidence="2" id="KW-0472">Membrane</keyword>
<evidence type="ECO:0000256" key="2">
    <source>
        <dbReference type="ARBA" id="ARBA00023136"/>
    </source>
</evidence>
<evidence type="ECO:0000313" key="6">
    <source>
        <dbReference type="Proteomes" id="UP001529491"/>
    </source>
</evidence>
<evidence type="ECO:0000256" key="1">
    <source>
        <dbReference type="ARBA" id="ARBA00004442"/>
    </source>
</evidence>
<comment type="subcellular location">
    <subcellularLocation>
        <location evidence="1">Cell outer membrane</location>
    </subcellularLocation>
</comment>
<gene>
    <name evidence="5" type="ORF">RGE70_12270</name>
</gene>
<dbReference type="SUPFAM" id="SSF56935">
    <property type="entry name" value="Porins"/>
    <property type="match status" value="2"/>
</dbReference>
<keyword evidence="4" id="KW-0732">Signal</keyword>
<sequence>MKFKLNVVTLALLASAGAMLPNAAIAVDSYSIQHANTAKVKFNKWVCKRCSVETGYRGTVGVGVGYNDSDDIHSANAFAAENEFAAKVDADLSYTAKSGYKADLDVDNLGMENSRAEINVGKAGLYNLNLNYRQIATYKTDSAMSPYQGVGSDQLTLPDNWVTAGNTQTMSQLNSSLSPLELSLKRKRAGLGLDYTFIDTQGASILTTYINYQREDKDGVKQASGSFYNQSTMIAEPVNYTTDTLEAGVRLGGDHWFAALNYNGSMFKNEYSELSYDSAFNPTFGAQTTGYIALDPDNEAHTLSLMGQYAAGKTTFNGRVHYGLMTQDQDFSTSGYGYQMPSESLDGEVETSGVTLKLVSRINRQLRINASYDYNDRDNQTNVEQWTQISIDSTTGQAAYNTPYDTTTHKAKLAADYRVARGHKLEGGLNYQQDERNYQDRETTEESTVWAKYRVSTFDKWDMWLKSSYSERDGSKYQASQWTSSESNDLLRKYNLADRQRSQVEARFTHSPIDALSIDFGARFALDDYHDTQIGLTESKDISYDASVSYLLTKDMTLTAYYNRQNIDSEQAGSTNFSSPNWYGLVEDQVDVIGTGLSYNNLMEKKLRLGLDYTYSDSTSTTQVTQGITGDYGDYYAKVHNINVYALYRATDKMDLRLDYKMENYKDNDAGNDIAPDEIWNVLSFGSNSHDYNAHLVMLSMSYRL</sequence>
<reference evidence="5 6" key="1">
    <citation type="submission" date="2023-10" db="EMBL/GenBank/DDBJ databases">
        <title>Complete genome sequence of Shewanella sp. DAU334.</title>
        <authorList>
            <person name="Lee Y.-S."/>
            <person name="Jeong H.-R."/>
            <person name="Hwang E.-J."/>
            <person name="Choi Y.-L."/>
            <person name="Kim G.-D."/>
        </authorList>
    </citation>
    <scope>NUCLEOTIDE SEQUENCE [LARGE SCALE GENOMIC DNA]</scope>
    <source>
        <strain evidence="5 6">DAU334</strain>
    </source>
</reference>
<proteinExistence type="predicted"/>
<dbReference type="NCBIfam" id="TIGR03509">
    <property type="entry name" value="OMP_MtrB_PioB"/>
    <property type="match status" value="1"/>
</dbReference>
<dbReference type="InterPro" id="IPR020016">
    <property type="entry name" value="Decahaem-assoc_OM_MtrB/PioB"/>
</dbReference>
<evidence type="ECO:0000313" key="5">
    <source>
        <dbReference type="EMBL" id="WOT04104.1"/>
    </source>
</evidence>
<evidence type="ECO:0000256" key="3">
    <source>
        <dbReference type="ARBA" id="ARBA00023237"/>
    </source>
</evidence>
<dbReference type="Pfam" id="PF11854">
    <property type="entry name" value="MtrB_PioB"/>
    <property type="match status" value="1"/>
</dbReference>
<evidence type="ECO:0000256" key="4">
    <source>
        <dbReference type="SAM" id="SignalP"/>
    </source>
</evidence>
<organism evidence="5 6">
    <name type="scientific">Shewanella youngdeokensis</name>
    <dbReference type="NCBI Taxonomy" id="2999068"/>
    <lineage>
        <taxon>Bacteria</taxon>
        <taxon>Pseudomonadati</taxon>
        <taxon>Pseudomonadota</taxon>
        <taxon>Gammaproteobacteria</taxon>
        <taxon>Alteromonadales</taxon>
        <taxon>Shewanellaceae</taxon>
        <taxon>Shewanella</taxon>
    </lineage>
</organism>
<dbReference type="RefSeq" id="WP_310471733.1">
    <property type="nucleotide sequence ID" value="NZ_CP136522.1"/>
</dbReference>
<name>A0ABZ0JWG6_9GAMM</name>
<feature type="chain" id="PRO_5045545105" evidence="4">
    <location>
        <begin position="27"/>
        <end position="705"/>
    </location>
</feature>
<feature type="signal peptide" evidence="4">
    <location>
        <begin position="1"/>
        <end position="26"/>
    </location>
</feature>
<accession>A0ABZ0JWG6</accession>
<dbReference type="EMBL" id="CP136522">
    <property type="protein sequence ID" value="WOT04104.1"/>
    <property type="molecule type" value="Genomic_DNA"/>
</dbReference>
<protein>
    <submittedName>
        <fullName evidence="5">MtrB/PioB family decaheme-associated outer membrane protein</fullName>
    </submittedName>
</protein>
<dbReference type="Gene3D" id="2.40.170.20">
    <property type="entry name" value="TonB-dependent receptor, beta-barrel domain"/>
    <property type="match status" value="1"/>
</dbReference>
<keyword evidence="6" id="KW-1185">Reference proteome</keyword>